<keyword evidence="2" id="KW-0808">Transferase</keyword>
<reference evidence="2 4" key="1">
    <citation type="submission" date="2020-12" db="EMBL/GenBank/DDBJ databases">
        <title>strain FJAT-54423T represents a novel species of the genus Brevibacillus.</title>
        <authorList>
            <person name="Tang R."/>
        </authorList>
    </citation>
    <scope>NUCLEOTIDE SEQUENCE [LARGE SCALE GENOMIC DNA]</scope>
    <source>
        <strain evidence="2 4">FJAT-54423</strain>
    </source>
</reference>
<feature type="domain" description="NAD/GMP synthase" evidence="1">
    <location>
        <begin position="17"/>
        <end position="81"/>
    </location>
</feature>
<dbReference type="PANTHER" id="PTHR43169:SF2">
    <property type="entry name" value="NAD_GMP SYNTHASE DOMAIN-CONTAINING PROTEIN"/>
    <property type="match status" value="1"/>
</dbReference>
<gene>
    <name evidence="2" type="primary">larE</name>
    <name evidence="2" type="ORF">JD108_19125</name>
    <name evidence="3" type="ORF">KDJ56_19060</name>
</gene>
<evidence type="ECO:0000259" key="1">
    <source>
        <dbReference type="Pfam" id="PF02540"/>
    </source>
</evidence>
<dbReference type="GO" id="GO:0006163">
    <property type="term" value="P:purine nucleotide metabolic process"/>
    <property type="evidence" value="ECO:0007669"/>
    <property type="project" value="UniProtKB-ARBA"/>
</dbReference>
<dbReference type="AlphaFoldDB" id="A0A7T5EJW6"/>
<dbReference type="Gene3D" id="3.40.50.620">
    <property type="entry name" value="HUPs"/>
    <property type="match status" value="1"/>
</dbReference>
<dbReference type="Proteomes" id="UP000677234">
    <property type="component" value="Chromosome"/>
</dbReference>
<dbReference type="PANTHER" id="PTHR43169">
    <property type="entry name" value="EXSB FAMILY PROTEIN"/>
    <property type="match status" value="1"/>
</dbReference>
<sequence length="196" mass="21896">MTAEQKLEALREMIRRLDRVVVAFSGGVDSTFLLKVAVEVLGPERVLAVTADSETYPSSELEEAKRLALQLNVPHQVIETSELAIPGYAENTANRCYFCKKSLFEHLLPIMEEKGYQNVVYGLIADDMSEHRPGTRAAREMGVRAPLQEAGLFKEEIRQLSRELGLPTWNKPSFACLSSRIAYGEQITPEKLTKAA</sequence>
<dbReference type="GO" id="GO:0016783">
    <property type="term" value="F:sulfurtransferase activity"/>
    <property type="evidence" value="ECO:0007669"/>
    <property type="project" value="InterPro"/>
</dbReference>
<dbReference type="Proteomes" id="UP000595847">
    <property type="component" value="Chromosome"/>
</dbReference>
<dbReference type="InterPro" id="IPR014729">
    <property type="entry name" value="Rossmann-like_a/b/a_fold"/>
</dbReference>
<name>A0A7T5EJW6_9BACL</name>
<dbReference type="InterPro" id="IPR052188">
    <property type="entry name" value="Ni-pincer_cofactor_biosynth"/>
</dbReference>
<evidence type="ECO:0000313" key="3">
    <source>
        <dbReference type="EMBL" id="QUO41031.1"/>
    </source>
</evidence>
<protein>
    <submittedName>
        <fullName evidence="2">ATP-dependent sacrificial sulfur transferase LarE</fullName>
    </submittedName>
</protein>
<proteinExistence type="predicted"/>
<dbReference type="InterPro" id="IPR022310">
    <property type="entry name" value="NAD/GMP_synthase"/>
</dbReference>
<evidence type="ECO:0000313" key="4">
    <source>
        <dbReference type="Proteomes" id="UP000595847"/>
    </source>
</evidence>
<dbReference type="CDD" id="cd01990">
    <property type="entry name" value="LarE-like"/>
    <property type="match status" value="1"/>
</dbReference>
<dbReference type="KEGG" id="bcop:JD108_19125"/>
<dbReference type="EMBL" id="CP066308">
    <property type="protein sequence ID" value="QQE73947.1"/>
    <property type="molecule type" value="Genomic_DNA"/>
</dbReference>
<evidence type="ECO:0000313" key="5">
    <source>
        <dbReference type="Proteomes" id="UP000677234"/>
    </source>
</evidence>
<dbReference type="SUPFAM" id="SSF52402">
    <property type="entry name" value="Adenine nucleotide alpha hydrolases-like"/>
    <property type="match status" value="1"/>
</dbReference>
<reference evidence="3" key="2">
    <citation type="submission" date="2021-04" db="EMBL/GenBank/DDBJ databases">
        <title>Brevibacillus composti FJAT-54423, complete genome.</title>
        <authorList>
            <person name="Tang R."/>
        </authorList>
    </citation>
    <scope>NUCLEOTIDE SEQUENCE</scope>
    <source>
        <strain evidence="3">FJAT-54424</strain>
    </source>
</reference>
<accession>A0A7T5EJW6</accession>
<dbReference type="NCBIfam" id="TIGR00268">
    <property type="entry name" value="ATP-dependent sacrificial sulfur transferase LarE"/>
    <property type="match status" value="1"/>
</dbReference>
<keyword evidence="5" id="KW-1185">Reference proteome</keyword>
<dbReference type="Pfam" id="PF02540">
    <property type="entry name" value="NAD_synthase"/>
    <property type="match status" value="1"/>
</dbReference>
<evidence type="ECO:0000313" key="2">
    <source>
        <dbReference type="EMBL" id="QQE73947.1"/>
    </source>
</evidence>
<dbReference type="InterPro" id="IPR005232">
    <property type="entry name" value="LarE"/>
</dbReference>
<dbReference type="EMBL" id="CP073708">
    <property type="protein sequence ID" value="QUO41031.1"/>
    <property type="molecule type" value="Genomic_DNA"/>
</dbReference>
<organism evidence="2 4">
    <name type="scientific">Brevibacillus composti</name>
    <dbReference type="NCBI Taxonomy" id="2796470"/>
    <lineage>
        <taxon>Bacteria</taxon>
        <taxon>Bacillati</taxon>
        <taxon>Bacillota</taxon>
        <taxon>Bacilli</taxon>
        <taxon>Bacillales</taxon>
        <taxon>Paenibacillaceae</taxon>
        <taxon>Brevibacillus</taxon>
    </lineage>
</organism>